<name>A0A0S2HUR1_9BACT</name>
<dbReference type="RefSeq" id="WP_057951439.1">
    <property type="nucleotide sequence ID" value="NZ_CP013118.1"/>
</dbReference>
<gene>
    <name evidence="1" type="ORF">L21SP5_00133</name>
</gene>
<organism evidence="1 2">
    <name type="scientific">Salinivirga cyanobacteriivorans</name>
    <dbReference type="NCBI Taxonomy" id="1307839"/>
    <lineage>
        <taxon>Bacteria</taxon>
        <taxon>Pseudomonadati</taxon>
        <taxon>Bacteroidota</taxon>
        <taxon>Bacteroidia</taxon>
        <taxon>Bacteroidales</taxon>
        <taxon>Salinivirgaceae</taxon>
        <taxon>Salinivirga</taxon>
    </lineage>
</organism>
<sequence length="666" mass="75765">MEYLPALDINYWDENGDGLIERPNTDYSNEMRAVWESFLASMQYDPVQQGQAYLFVIPGITEGGDVRGYMPIKSRCGFVTADATTRDVAHELGHGVFNLRHTFSEENSFTLPQGETDNLMDYSTGTELWKYQWDLIHNPEGGWHIFEDVEEGEIDDQIVNDRISLILSAIYDENSTSVYSLNLTGLLDQHNIQNTANLASPAYPYLTGGYDNAPYIRLFLSSINFNGDNIINTNEPGFEISWDNDYRLSFYLNFFAYEGDNINYETNGLSVELKTVEDLLALVESIGLSKDDYKTEVKQWFLDQIPETDDVNLLTSLLEYVPLSWIESEFEATQVEEVIVKINEGDLSEDDYYALNKILKSVTSSQKASQVINWFSDHQDIQQNLLSSIDNLTASSFTYLAEGLTVLYYTRQQDEVTDDGMNASDDKFFIWEPLGNARENYAAYANDPSIGAMFDWTNNSFIVTYRVFLEDDGKFRVNVNTSGFPLENYVDDFYIDPLEPVNVFFASRNKYINIENEIISMPGVLLAWLIEMENRENIEALVELGVTAASFSLNASAVAFATGAAAKSVRFMLFVKGFSDLLVQYQENQVVNLLSEDFVDYYKIISILVDCSVVFKGLTNNAIEENISSIITIWNNMDQSNKAELQANYPGLFEYIEDQFNNMDDQ</sequence>
<dbReference type="EMBL" id="CP013118">
    <property type="protein sequence ID" value="ALO13815.1"/>
    <property type="molecule type" value="Genomic_DNA"/>
</dbReference>
<evidence type="ECO:0000313" key="2">
    <source>
        <dbReference type="Proteomes" id="UP000064893"/>
    </source>
</evidence>
<proteinExistence type="predicted"/>
<accession>A0A0S2HUR1</accession>
<protein>
    <submittedName>
        <fullName evidence="1">Uncharacterized protein</fullName>
    </submittedName>
</protein>
<keyword evidence="2" id="KW-1185">Reference proteome</keyword>
<dbReference type="KEGG" id="blq:L21SP5_00133"/>
<reference evidence="1 2" key="1">
    <citation type="submission" date="2015-11" db="EMBL/GenBank/DDBJ databases">
        <title>Description and complete genome sequence of a novel strain predominating in hypersaline microbial mats and representing a new family of the Bacteriodetes phylum.</title>
        <authorList>
            <person name="Spring S."/>
            <person name="Bunk B."/>
            <person name="Sproer C."/>
            <person name="Klenk H.-P."/>
        </authorList>
    </citation>
    <scope>NUCLEOTIDE SEQUENCE [LARGE SCALE GENOMIC DNA]</scope>
    <source>
        <strain evidence="1 2">L21-Spi-D4</strain>
    </source>
</reference>
<dbReference type="OrthoDB" id="1539038at2"/>
<dbReference type="Proteomes" id="UP000064893">
    <property type="component" value="Chromosome"/>
</dbReference>
<dbReference type="AlphaFoldDB" id="A0A0S2HUR1"/>
<evidence type="ECO:0000313" key="1">
    <source>
        <dbReference type="EMBL" id="ALO13815.1"/>
    </source>
</evidence>